<organism evidence="9 10">
    <name type="scientific">Irregularibacter muris</name>
    <dbReference type="NCBI Taxonomy" id="1796619"/>
    <lineage>
        <taxon>Bacteria</taxon>
        <taxon>Bacillati</taxon>
        <taxon>Bacillota</taxon>
        <taxon>Clostridia</taxon>
        <taxon>Eubacteriales</taxon>
        <taxon>Eubacteriaceae</taxon>
        <taxon>Irregularibacter</taxon>
    </lineage>
</organism>
<evidence type="ECO:0000256" key="7">
    <source>
        <dbReference type="ARBA" id="ARBA00049244"/>
    </source>
</evidence>
<dbReference type="GO" id="GO:0003677">
    <property type="term" value="F:DNA binding"/>
    <property type="evidence" value="ECO:0007669"/>
    <property type="project" value="InterPro"/>
</dbReference>
<sequence>MFEEIIGQEKVKEILVQAIKKSQVSHSYIFTGPQGTQKSEMAHNLAKALFCTQDNPPCHHCVPCEKMQENNHPDLVEIFPQGLHLRIQQIRELRQNISIKPYESSYKIYIIHNADTMGTAAQNALLKTLEEPPSYAVIILLTTNLQGLLPTIISRSQVLQFNRIAQQQIEKYLMEQKGMDEDKAKEIAILSNGSIGKAIESIDQEGLFTERQELLQYLLKIIRGDMVCAFSTAVWLKDRKEQINEWLDFLILWFRDITLYRELGDNPWVVHREYKELLKEFSTYLSDEQIHAIIEEIDNSKNNLKANVNLQLNMEAMLLKMQEE</sequence>
<comment type="catalytic activity">
    <reaction evidence="7">
        <text>DNA(n) + a 2'-deoxyribonucleoside 5'-triphosphate = DNA(n+1) + diphosphate</text>
        <dbReference type="Rhea" id="RHEA:22508"/>
        <dbReference type="Rhea" id="RHEA-COMP:17339"/>
        <dbReference type="Rhea" id="RHEA-COMP:17340"/>
        <dbReference type="ChEBI" id="CHEBI:33019"/>
        <dbReference type="ChEBI" id="CHEBI:61560"/>
        <dbReference type="ChEBI" id="CHEBI:173112"/>
        <dbReference type="EC" id="2.7.7.7"/>
    </reaction>
</comment>
<dbReference type="AlphaFoldDB" id="A0AAE3L096"/>
<evidence type="ECO:0000313" key="10">
    <source>
        <dbReference type="Proteomes" id="UP001205748"/>
    </source>
</evidence>
<evidence type="ECO:0000256" key="4">
    <source>
        <dbReference type="ARBA" id="ARBA00022695"/>
    </source>
</evidence>
<feature type="domain" description="DNA polymerase III delta subunit C-terminal" evidence="8">
    <location>
        <begin position="208"/>
        <end position="322"/>
    </location>
</feature>
<dbReference type="Gene3D" id="1.20.272.10">
    <property type="match status" value="1"/>
</dbReference>
<dbReference type="RefSeq" id="WP_257532008.1">
    <property type="nucleotide sequence ID" value="NZ_JANKAS010000010.1"/>
</dbReference>
<comment type="caution">
    <text evidence="9">The sequence shown here is derived from an EMBL/GenBank/DDBJ whole genome shotgun (WGS) entry which is preliminary data.</text>
</comment>
<dbReference type="EMBL" id="JANKAS010000010">
    <property type="protein sequence ID" value="MCR1899537.1"/>
    <property type="molecule type" value="Genomic_DNA"/>
</dbReference>
<evidence type="ECO:0000256" key="2">
    <source>
        <dbReference type="ARBA" id="ARBA00014363"/>
    </source>
</evidence>
<evidence type="ECO:0000256" key="6">
    <source>
        <dbReference type="ARBA" id="ARBA00022932"/>
    </source>
</evidence>
<dbReference type="FunFam" id="3.40.50.300:FF:001255">
    <property type="entry name" value="DNA polymerase III subunit delta"/>
    <property type="match status" value="1"/>
</dbReference>
<dbReference type="Proteomes" id="UP001205748">
    <property type="component" value="Unassembled WGS sequence"/>
</dbReference>
<keyword evidence="10" id="KW-1185">Reference proteome</keyword>
<dbReference type="SUPFAM" id="SSF52540">
    <property type="entry name" value="P-loop containing nucleoside triphosphate hydrolases"/>
    <property type="match status" value="1"/>
</dbReference>
<dbReference type="EC" id="2.7.7.7" evidence="1"/>
<protein>
    <recommendedName>
        <fullName evidence="2">DNA polymerase III subunit delta'</fullName>
        <ecNumber evidence="1">2.7.7.7</ecNumber>
    </recommendedName>
</protein>
<keyword evidence="5" id="KW-0235">DNA replication</keyword>
<proteinExistence type="predicted"/>
<dbReference type="GO" id="GO:0003887">
    <property type="term" value="F:DNA-directed DNA polymerase activity"/>
    <property type="evidence" value="ECO:0007669"/>
    <property type="project" value="UniProtKB-KW"/>
</dbReference>
<evidence type="ECO:0000259" key="8">
    <source>
        <dbReference type="Pfam" id="PF09115"/>
    </source>
</evidence>
<gene>
    <name evidence="9" type="primary">holB</name>
    <name evidence="9" type="ORF">NSA47_11120</name>
</gene>
<evidence type="ECO:0000313" key="9">
    <source>
        <dbReference type="EMBL" id="MCR1899537.1"/>
    </source>
</evidence>
<keyword evidence="3 9" id="KW-0808">Transferase</keyword>
<dbReference type="Pfam" id="PF13177">
    <property type="entry name" value="DNA_pol3_delta2"/>
    <property type="match status" value="1"/>
</dbReference>
<keyword evidence="4 9" id="KW-0548">Nucleotidyltransferase</keyword>
<evidence type="ECO:0000256" key="3">
    <source>
        <dbReference type="ARBA" id="ARBA00022679"/>
    </source>
</evidence>
<dbReference type="PANTHER" id="PTHR11669:SF8">
    <property type="entry name" value="DNA POLYMERASE III SUBUNIT DELTA"/>
    <property type="match status" value="1"/>
</dbReference>
<dbReference type="GO" id="GO:0009360">
    <property type="term" value="C:DNA polymerase III complex"/>
    <property type="evidence" value="ECO:0007669"/>
    <property type="project" value="InterPro"/>
</dbReference>
<dbReference type="Gene3D" id="3.40.50.300">
    <property type="entry name" value="P-loop containing nucleotide triphosphate hydrolases"/>
    <property type="match status" value="1"/>
</dbReference>
<dbReference type="CDD" id="cd00009">
    <property type="entry name" value="AAA"/>
    <property type="match status" value="1"/>
</dbReference>
<keyword evidence="6" id="KW-0239">DNA-directed DNA polymerase</keyword>
<evidence type="ECO:0000256" key="1">
    <source>
        <dbReference type="ARBA" id="ARBA00012417"/>
    </source>
</evidence>
<dbReference type="NCBIfam" id="TIGR00678">
    <property type="entry name" value="holB"/>
    <property type="match status" value="1"/>
</dbReference>
<dbReference type="InterPro" id="IPR027417">
    <property type="entry name" value="P-loop_NTPase"/>
</dbReference>
<dbReference type="PANTHER" id="PTHR11669">
    <property type="entry name" value="REPLICATION FACTOR C / DNA POLYMERASE III GAMMA-TAU SUBUNIT"/>
    <property type="match status" value="1"/>
</dbReference>
<dbReference type="GO" id="GO:0006261">
    <property type="term" value="P:DNA-templated DNA replication"/>
    <property type="evidence" value="ECO:0007669"/>
    <property type="project" value="TreeGrafter"/>
</dbReference>
<dbReference type="InterPro" id="IPR050238">
    <property type="entry name" value="DNA_Rep/Repair_Clamp_Loader"/>
</dbReference>
<reference evidence="9" key="1">
    <citation type="submission" date="2022-07" db="EMBL/GenBank/DDBJ databases">
        <title>Enhanced cultured diversity of the mouse gut microbiota enables custom-made synthetic communities.</title>
        <authorList>
            <person name="Afrizal A."/>
        </authorList>
    </citation>
    <scope>NUCLEOTIDE SEQUENCE</scope>
    <source>
        <strain evidence="9">DSM 28593</strain>
    </source>
</reference>
<dbReference type="Pfam" id="PF09115">
    <property type="entry name" value="DNApol3-delta_C"/>
    <property type="match status" value="1"/>
</dbReference>
<evidence type="ECO:0000256" key="5">
    <source>
        <dbReference type="ARBA" id="ARBA00022705"/>
    </source>
</evidence>
<accession>A0AAE3L096</accession>
<dbReference type="InterPro" id="IPR004622">
    <property type="entry name" value="DNA_pol_HolB"/>
</dbReference>
<dbReference type="GO" id="GO:0008408">
    <property type="term" value="F:3'-5' exonuclease activity"/>
    <property type="evidence" value="ECO:0007669"/>
    <property type="project" value="InterPro"/>
</dbReference>
<dbReference type="InterPro" id="IPR015199">
    <property type="entry name" value="DNA_pol_III_delta_C"/>
</dbReference>
<name>A0AAE3L096_9FIRM</name>